<reference evidence="1 2" key="1">
    <citation type="submission" date="2011-02" db="EMBL/GenBank/DDBJ databases">
        <title>The Genome Sequence of Sphaeroforma arctica JP610.</title>
        <authorList>
            <consortium name="The Broad Institute Genome Sequencing Platform"/>
            <person name="Russ C."/>
            <person name="Cuomo C."/>
            <person name="Young S.K."/>
            <person name="Zeng Q."/>
            <person name="Gargeya S."/>
            <person name="Alvarado L."/>
            <person name="Berlin A."/>
            <person name="Chapman S.B."/>
            <person name="Chen Z."/>
            <person name="Freedman E."/>
            <person name="Gellesch M."/>
            <person name="Goldberg J."/>
            <person name="Griggs A."/>
            <person name="Gujja S."/>
            <person name="Heilman E."/>
            <person name="Heiman D."/>
            <person name="Howarth C."/>
            <person name="Mehta T."/>
            <person name="Neiman D."/>
            <person name="Pearson M."/>
            <person name="Roberts A."/>
            <person name="Saif S."/>
            <person name="Shea T."/>
            <person name="Shenoy N."/>
            <person name="Sisk P."/>
            <person name="Stolte C."/>
            <person name="Sykes S."/>
            <person name="White J."/>
            <person name="Yandava C."/>
            <person name="Burger G."/>
            <person name="Gray M.W."/>
            <person name="Holland P.W.H."/>
            <person name="King N."/>
            <person name="Lang F.B.F."/>
            <person name="Roger A.J."/>
            <person name="Ruiz-Trillo I."/>
            <person name="Haas B."/>
            <person name="Nusbaum C."/>
            <person name="Birren B."/>
        </authorList>
    </citation>
    <scope>NUCLEOTIDE SEQUENCE [LARGE SCALE GENOMIC DNA]</scope>
    <source>
        <strain evidence="1 2">JP610</strain>
    </source>
</reference>
<proteinExistence type="predicted"/>
<name>A0A0L0F6K5_9EUKA</name>
<accession>A0A0L0F6K5</accession>
<evidence type="ECO:0000313" key="2">
    <source>
        <dbReference type="Proteomes" id="UP000054560"/>
    </source>
</evidence>
<sequence>VKASTKEEKRRYNSALERRTNRLKAKNVKDALVDAIAVYQQAYVDLWIVF</sequence>
<protein>
    <submittedName>
        <fullName evidence="1">Uncharacterized protein</fullName>
    </submittedName>
</protein>
<keyword evidence="2" id="KW-1185">Reference proteome</keyword>
<dbReference type="Proteomes" id="UP000054560">
    <property type="component" value="Unassembled WGS sequence"/>
</dbReference>
<dbReference type="GeneID" id="25915689"/>
<organism evidence="1 2">
    <name type="scientific">Sphaeroforma arctica JP610</name>
    <dbReference type="NCBI Taxonomy" id="667725"/>
    <lineage>
        <taxon>Eukaryota</taxon>
        <taxon>Ichthyosporea</taxon>
        <taxon>Ichthyophonida</taxon>
        <taxon>Sphaeroforma</taxon>
    </lineage>
</organism>
<feature type="non-terminal residue" evidence="1">
    <location>
        <position position="1"/>
    </location>
</feature>
<gene>
    <name evidence="1" type="ORF">SARC_15185</name>
</gene>
<dbReference type="EMBL" id="KQ247328">
    <property type="protein sequence ID" value="KNC72264.1"/>
    <property type="molecule type" value="Genomic_DNA"/>
</dbReference>
<dbReference type="AlphaFoldDB" id="A0A0L0F6K5"/>
<evidence type="ECO:0000313" key="1">
    <source>
        <dbReference type="EMBL" id="KNC72264.1"/>
    </source>
</evidence>
<dbReference type="RefSeq" id="XP_014146166.1">
    <property type="nucleotide sequence ID" value="XM_014290691.1"/>
</dbReference>